<dbReference type="PANTHER" id="PTHR10947">
    <property type="entry name" value="PHENYLALANYL-TRNA SYNTHETASE BETA CHAIN AND LEUCINE-RICH REPEAT-CONTAINING PROTEIN 47"/>
    <property type="match status" value="1"/>
</dbReference>
<comment type="catalytic activity">
    <reaction evidence="10 11">
        <text>tRNA(Phe) + L-phenylalanine + ATP = L-phenylalanyl-tRNA(Phe) + AMP + diphosphate + H(+)</text>
        <dbReference type="Rhea" id="RHEA:19413"/>
        <dbReference type="Rhea" id="RHEA-COMP:9668"/>
        <dbReference type="Rhea" id="RHEA-COMP:9699"/>
        <dbReference type="ChEBI" id="CHEBI:15378"/>
        <dbReference type="ChEBI" id="CHEBI:30616"/>
        <dbReference type="ChEBI" id="CHEBI:33019"/>
        <dbReference type="ChEBI" id="CHEBI:58095"/>
        <dbReference type="ChEBI" id="CHEBI:78442"/>
        <dbReference type="ChEBI" id="CHEBI:78531"/>
        <dbReference type="ChEBI" id="CHEBI:456215"/>
        <dbReference type="EC" id="6.1.1.20"/>
    </reaction>
</comment>
<evidence type="ECO:0000313" key="15">
    <source>
        <dbReference type="Proteomes" id="UP000034292"/>
    </source>
</evidence>
<dbReference type="Gene3D" id="3.30.930.10">
    <property type="entry name" value="Bira Bifunctional Protein, Domain 2"/>
    <property type="match status" value="1"/>
</dbReference>
<dbReference type="InterPro" id="IPR005147">
    <property type="entry name" value="tRNA_synthase_B5-dom"/>
</dbReference>
<dbReference type="GO" id="GO:0004826">
    <property type="term" value="F:phenylalanine-tRNA ligase activity"/>
    <property type="evidence" value="ECO:0007669"/>
    <property type="project" value="UniProtKB-UniRule"/>
</dbReference>
<evidence type="ECO:0000256" key="8">
    <source>
        <dbReference type="ARBA" id="ARBA00022917"/>
    </source>
</evidence>
<comment type="caution">
    <text evidence="14">The sequence shown here is derived from an EMBL/GenBank/DDBJ whole genome shotgun (WGS) entry which is preliminary data.</text>
</comment>
<dbReference type="PROSITE" id="PS51447">
    <property type="entry name" value="FDX_ACB"/>
    <property type="match status" value="1"/>
</dbReference>
<dbReference type="Gene3D" id="3.50.40.10">
    <property type="entry name" value="Phenylalanyl-trna Synthetase, Chain B, domain 3"/>
    <property type="match status" value="1"/>
</dbReference>
<feature type="binding site" evidence="11">
    <location>
        <position position="370"/>
    </location>
    <ligand>
        <name>Mg(2+)</name>
        <dbReference type="ChEBI" id="CHEBI:18420"/>
        <note>shared with alpha subunit</note>
    </ligand>
</feature>
<evidence type="ECO:0000256" key="4">
    <source>
        <dbReference type="ARBA" id="ARBA00022723"/>
    </source>
</evidence>
<dbReference type="InterPro" id="IPR041616">
    <property type="entry name" value="PheRS_beta_core"/>
</dbReference>
<evidence type="ECO:0000259" key="12">
    <source>
        <dbReference type="PROSITE" id="PS51447"/>
    </source>
</evidence>
<feature type="domain" description="B5" evidence="13">
    <location>
        <begin position="307"/>
        <end position="383"/>
    </location>
</feature>
<dbReference type="PROSITE" id="PS51483">
    <property type="entry name" value="B5"/>
    <property type="match status" value="1"/>
</dbReference>
<comment type="subcellular location">
    <subcellularLocation>
        <location evidence="11">Cytoplasm</location>
    </subcellularLocation>
</comment>
<comment type="cofactor">
    <cofactor evidence="11">
        <name>Mg(2+)</name>
        <dbReference type="ChEBI" id="CHEBI:18420"/>
    </cofactor>
    <text evidence="11">Binds 2 magnesium ions per tetramer.</text>
</comment>
<protein>
    <recommendedName>
        <fullName evidence="11">Phenylalanine--tRNA ligase beta subunit</fullName>
        <ecNumber evidence="11">6.1.1.20</ecNumber>
    </recommendedName>
    <alternativeName>
        <fullName evidence="11">Phenylalanyl-tRNA synthetase beta subunit</fullName>
        <shortName evidence="11">PheRS</shortName>
    </alternativeName>
</protein>
<dbReference type="GO" id="GO:0006432">
    <property type="term" value="P:phenylalanyl-tRNA aminoacylation"/>
    <property type="evidence" value="ECO:0007669"/>
    <property type="project" value="UniProtKB-UniRule"/>
</dbReference>
<dbReference type="InterPro" id="IPR045864">
    <property type="entry name" value="aa-tRNA-synth_II/BPL/LPL"/>
</dbReference>
<dbReference type="HAMAP" id="MF_00283">
    <property type="entry name" value="Phe_tRNA_synth_beta1"/>
    <property type="match status" value="1"/>
</dbReference>
<dbReference type="AlphaFoldDB" id="A0A0G0WSG4"/>
<dbReference type="GO" id="GO:0005524">
    <property type="term" value="F:ATP binding"/>
    <property type="evidence" value="ECO:0007669"/>
    <property type="project" value="UniProtKB-UniRule"/>
</dbReference>
<dbReference type="InterPro" id="IPR009061">
    <property type="entry name" value="DNA-bd_dom_put_sf"/>
</dbReference>
<accession>A0A0G0WSG4</accession>
<dbReference type="Pfam" id="PF17759">
    <property type="entry name" value="tRNA_synthFbeta"/>
    <property type="match status" value="1"/>
</dbReference>
<evidence type="ECO:0000313" key="14">
    <source>
        <dbReference type="EMBL" id="KKR78317.1"/>
    </source>
</evidence>
<dbReference type="PATRIC" id="fig|1618408.3.peg.83"/>
<dbReference type="InterPro" id="IPR005121">
    <property type="entry name" value="Fdx_antiC-bd"/>
</dbReference>
<dbReference type="NCBIfam" id="TIGR00472">
    <property type="entry name" value="pheT_bact"/>
    <property type="match status" value="1"/>
</dbReference>
<feature type="domain" description="FDX-ACB" evidence="12">
    <location>
        <begin position="604"/>
        <end position="696"/>
    </location>
</feature>
<dbReference type="Gene3D" id="3.30.70.380">
    <property type="entry name" value="Ferrodoxin-fold anticodon-binding domain"/>
    <property type="match status" value="1"/>
</dbReference>
<organism evidence="14 15">
    <name type="scientific">Candidatus Curtissbacteria bacterium GW2011_GWA1_40_9</name>
    <dbReference type="NCBI Taxonomy" id="1618408"/>
    <lineage>
        <taxon>Bacteria</taxon>
        <taxon>Candidatus Curtissiibacteriota</taxon>
    </lineage>
</organism>
<name>A0A0G0WSG4_9BACT</name>
<dbReference type="InterPro" id="IPR020825">
    <property type="entry name" value="Phe-tRNA_synthase-like_B3/B4"/>
</dbReference>
<dbReference type="InterPro" id="IPR036690">
    <property type="entry name" value="Fdx_antiC-bd_sf"/>
</dbReference>
<sequence length="697" mass="78175">MLLDICNLSQFMNIKIPVSWLRDYLKTDAAAKTIANHLNACGPSIERMEKVAEDYIFNIEVTSNRPDAFSVFGIAREANAILKSKGQKSIIISPKGITTSLEPDTPYKVKLDAQVTNPKLCPHFAAIILEVKVHESPALIKNRLKASGIRPINNIVDITNYIMLELGQPMHAFDFDKIQGSKMLLREARNGEKLTTLDGIRRNLTQGTIVIQDQKRLIDLCGIMGGENSQITRRTKRVVFFAQAYNPVNIRKTTQSLSIRTDAAIRFEKGLDLENILPALSRAVCLAKEIANAKIVSELIDIYPNKQKTLQIKLSFEKLYKYLGITLDKDKVVLILKYLGFTTSLTENILTAQAPTWRANDIETDVDLIEEIARLYGYHNLPSALPAGEIPNRQNSILKDVINLKKALKNLGLTETITYSIISKNTLKITGFQEKNAIELENPLTEEWQFMRPTILTSLLDVIAKNKYLDDKIKIFEIAKTYLPAKTSANKRNKHQSEIPRQNLKIAFALQNSSFLEIKGLIENLFEILNRNPKFEKSKEDFALVEKSQSAIVKIGDGIMGTFGLITPEATQHFGLEANVALAELNLTDIYSSPQVVKSYHPIPKFPPQIEDISAIFATAAPVAEIIDTVKKASTMAKKVEAIDIFEDPKLGENKKSVTIHIVYQKHTGTPTQQEVALARKNIIASLEKEFRAKIRK</sequence>
<comment type="subunit">
    <text evidence="2 11">Tetramer of two alpha and two beta subunits.</text>
</comment>
<dbReference type="SUPFAM" id="SSF55681">
    <property type="entry name" value="Class II aaRS and biotin synthetases"/>
    <property type="match status" value="1"/>
</dbReference>
<comment type="similarity">
    <text evidence="1 11">Belongs to the phenylalanyl-tRNA synthetase beta subunit family. Type 1 subfamily.</text>
</comment>
<evidence type="ECO:0000256" key="9">
    <source>
        <dbReference type="ARBA" id="ARBA00023146"/>
    </source>
</evidence>
<proteinExistence type="inferred from homology"/>
<keyword evidence="3 11" id="KW-0436">Ligase</keyword>
<dbReference type="Gene3D" id="3.30.56.10">
    <property type="match status" value="2"/>
</dbReference>
<dbReference type="Pfam" id="PF03484">
    <property type="entry name" value="B5"/>
    <property type="match status" value="1"/>
</dbReference>
<dbReference type="EMBL" id="LBZV01000001">
    <property type="protein sequence ID" value="KKR78317.1"/>
    <property type="molecule type" value="Genomic_DNA"/>
</dbReference>
<dbReference type="Proteomes" id="UP000034292">
    <property type="component" value="Unassembled WGS sequence"/>
</dbReference>
<feature type="binding site" evidence="11">
    <location>
        <position position="371"/>
    </location>
    <ligand>
        <name>Mg(2+)</name>
        <dbReference type="ChEBI" id="CHEBI:18420"/>
        <note>shared with alpha subunit</note>
    </ligand>
</feature>
<dbReference type="SMART" id="SM00873">
    <property type="entry name" value="B3_4"/>
    <property type="match status" value="1"/>
</dbReference>
<keyword evidence="6 11" id="KW-0067">ATP-binding</keyword>
<dbReference type="SMART" id="SM00874">
    <property type="entry name" value="B5"/>
    <property type="match status" value="1"/>
</dbReference>
<feature type="binding site" evidence="11">
    <location>
        <position position="367"/>
    </location>
    <ligand>
        <name>Mg(2+)</name>
        <dbReference type="ChEBI" id="CHEBI:18420"/>
        <note>shared with alpha subunit</note>
    </ligand>
</feature>
<dbReference type="SUPFAM" id="SSF56037">
    <property type="entry name" value="PheT/TilS domain"/>
    <property type="match status" value="1"/>
</dbReference>
<dbReference type="SUPFAM" id="SSF54991">
    <property type="entry name" value="Anticodon-binding domain of PheRS"/>
    <property type="match status" value="1"/>
</dbReference>
<keyword evidence="7 11" id="KW-0460">Magnesium</keyword>
<dbReference type="PANTHER" id="PTHR10947:SF0">
    <property type="entry name" value="PHENYLALANINE--TRNA LIGASE BETA SUBUNIT"/>
    <property type="match status" value="1"/>
</dbReference>
<feature type="binding site" evidence="11">
    <location>
        <position position="361"/>
    </location>
    <ligand>
        <name>Mg(2+)</name>
        <dbReference type="ChEBI" id="CHEBI:18420"/>
        <note>shared with alpha subunit</note>
    </ligand>
</feature>
<evidence type="ECO:0000256" key="10">
    <source>
        <dbReference type="ARBA" id="ARBA00049255"/>
    </source>
</evidence>
<dbReference type="GO" id="GO:0009328">
    <property type="term" value="C:phenylalanine-tRNA ligase complex"/>
    <property type="evidence" value="ECO:0007669"/>
    <property type="project" value="TreeGrafter"/>
</dbReference>
<evidence type="ECO:0000256" key="2">
    <source>
        <dbReference type="ARBA" id="ARBA00011209"/>
    </source>
</evidence>
<dbReference type="SUPFAM" id="SSF46955">
    <property type="entry name" value="Putative DNA-binding domain"/>
    <property type="match status" value="2"/>
</dbReference>
<reference evidence="14 15" key="1">
    <citation type="journal article" date="2015" name="Nature">
        <title>rRNA introns, odd ribosomes, and small enigmatic genomes across a large radiation of phyla.</title>
        <authorList>
            <person name="Brown C.T."/>
            <person name="Hug L.A."/>
            <person name="Thomas B.C."/>
            <person name="Sharon I."/>
            <person name="Castelle C.J."/>
            <person name="Singh A."/>
            <person name="Wilkins M.J."/>
            <person name="Williams K.H."/>
            <person name="Banfield J.F."/>
        </authorList>
    </citation>
    <scope>NUCLEOTIDE SEQUENCE [LARGE SCALE GENOMIC DNA]</scope>
</reference>
<dbReference type="InterPro" id="IPR004532">
    <property type="entry name" value="Phe-tRNA-ligase_IIc_bsu_bact"/>
</dbReference>
<dbReference type="Pfam" id="PF03147">
    <property type="entry name" value="FDX-ACB"/>
    <property type="match status" value="1"/>
</dbReference>
<dbReference type="InterPro" id="IPR005146">
    <property type="entry name" value="B3/B4_tRNA-bd"/>
</dbReference>
<keyword evidence="9 11" id="KW-0030">Aminoacyl-tRNA synthetase</keyword>
<dbReference type="Pfam" id="PF03483">
    <property type="entry name" value="B3_4"/>
    <property type="match status" value="1"/>
</dbReference>
<dbReference type="InterPro" id="IPR045060">
    <property type="entry name" value="Phe-tRNA-ligase_IIc_bsu"/>
</dbReference>
<keyword evidence="5 11" id="KW-0547">Nucleotide-binding</keyword>
<dbReference type="EC" id="6.1.1.20" evidence="11"/>
<evidence type="ECO:0000256" key="6">
    <source>
        <dbReference type="ARBA" id="ARBA00022840"/>
    </source>
</evidence>
<evidence type="ECO:0000256" key="3">
    <source>
        <dbReference type="ARBA" id="ARBA00022598"/>
    </source>
</evidence>
<evidence type="ECO:0000256" key="1">
    <source>
        <dbReference type="ARBA" id="ARBA00008653"/>
    </source>
</evidence>
<dbReference type="SMART" id="SM00896">
    <property type="entry name" value="FDX-ACB"/>
    <property type="match status" value="1"/>
</dbReference>
<evidence type="ECO:0000256" key="5">
    <source>
        <dbReference type="ARBA" id="ARBA00022741"/>
    </source>
</evidence>
<evidence type="ECO:0000256" key="7">
    <source>
        <dbReference type="ARBA" id="ARBA00022842"/>
    </source>
</evidence>
<dbReference type="STRING" id="1618408.UU23_C0001G0081"/>
<evidence type="ECO:0000259" key="13">
    <source>
        <dbReference type="PROSITE" id="PS51483"/>
    </source>
</evidence>
<dbReference type="GO" id="GO:0003723">
    <property type="term" value="F:RNA binding"/>
    <property type="evidence" value="ECO:0007669"/>
    <property type="project" value="InterPro"/>
</dbReference>
<gene>
    <name evidence="11" type="primary">pheT</name>
    <name evidence="14" type="ORF">UU23_C0001G0081</name>
</gene>
<dbReference type="GO" id="GO:0000287">
    <property type="term" value="F:magnesium ion binding"/>
    <property type="evidence" value="ECO:0007669"/>
    <property type="project" value="UniProtKB-UniRule"/>
</dbReference>
<keyword evidence="11" id="KW-0963">Cytoplasm</keyword>
<keyword evidence="4 11" id="KW-0479">Metal-binding</keyword>
<evidence type="ECO:0000256" key="11">
    <source>
        <dbReference type="HAMAP-Rule" id="MF_00283"/>
    </source>
</evidence>
<keyword evidence="8 11" id="KW-0648">Protein biosynthesis</keyword>